<dbReference type="PANTHER" id="PTHR28031">
    <property type="entry name" value="PROLINE-RICH PROTEIN HUA1"/>
    <property type="match status" value="1"/>
</dbReference>
<organism evidence="1 2">
    <name type="scientific">Ambispora gerdemannii</name>
    <dbReference type="NCBI Taxonomy" id="144530"/>
    <lineage>
        <taxon>Eukaryota</taxon>
        <taxon>Fungi</taxon>
        <taxon>Fungi incertae sedis</taxon>
        <taxon>Mucoromycota</taxon>
        <taxon>Glomeromycotina</taxon>
        <taxon>Glomeromycetes</taxon>
        <taxon>Archaeosporales</taxon>
        <taxon>Ambisporaceae</taxon>
        <taxon>Ambispora</taxon>
    </lineage>
</organism>
<proteinExistence type="predicted"/>
<dbReference type="Proteomes" id="UP000789831">
    <property type="component" value="Unassembled WGS sequence"/>
</dbReference>
<evidence type="ECO:0000313" key="2">
    <source>
        <dbReference type="Proteomes" id="UP000789831"/>
    </source>
</evidence>
<sequence length="188" mass="20626">MPPSPPIQQQQQEVTATLTSSRASNLIQDIISEEPSPPYTPYPSPGEQSLLFGPQRPWETTINPQSTHQQQSYLSSIPQDIYARNVTILDLKDPENHVENVGIYFYYPHSIFITLIIHQNYLPLNHSSNISSSGSAYNITGGNVMFAKPGDAALGGWLCTNCRGSGQTQSLMGGGLCSRCRGVGRLFQ</sequence>
<evidence type="ECO:0000313" key="1">
    <source>
        <dbReference type="EMBL" id="CAG8640547.1"/>
    </source>
</evidence>
<comment type="caution">
    <text evidence="1">The sequence shown here is derived from an EMBL/GenBank/DDBJ whole genome shotgun (WGS) entry which is preliminary data.</text>
</comment>
<dbReference type="GO" id="GO:0005737">
    <property type="term" value="C:cytoplasm"/>
    <property type="evidence" value="ECO:0007669"/>
    <property type="project" value="TreeGrafter"/>
</dbReference>
<dbReference type="OrthoDB" id="2405700at2759"/>
<dbReference type="EMBL" id="CAJVPL010003912">
    <property type="protein sequence ID" value="CAG8640547.1"/>
    <property type="molecule type" value="Genomic_DNA"/>
</dbReference>
<protein>
    <submittedName>
        <fullName evidence="1">9368_t:CDS:1</fullName>
    </submittedName>
</protein>
<dbReference type="AlphaFoldDB" id="A0A9N9DHX5"/>
<gene>
    <name evidence="1" type="ORF">AGERDE_LOCUS10959</name>
</gene>
<dbReference type="InterPro" id="IPR038910">
    <property type="entry name" value="Hua1-like"/>
</dbReference>
<accession>A0A9N9DHX5</accession>
<reference evidence="1" key="1">
    <citation type="submission" date="2021-06" db="EMBL/GenBank/DDBJ databases">
        <authorList>
            <person name="Kallberg Y."/>
            <person name="Tangrot J."/>
            <person name="Rosling A."/>
        </authorList>
    </citation>
    <scope>NUCLEOTIDE SEQUENCE</scope>
    <source>
        <strain evidence="1">MT106</strain>
    </source>
</reference>
<name>A0A9N9DHX5_9GLOM</name>
<dbReference type="PANTHER" id="PTHR28031:SF1">
    <property type="entry name" value="PROLINE-RICH PROTEIN HUA1"/>
    <property type="match status" value="1"/>
</dbReference>
<keyword evidence="2" id="KW-1185">Reference proteome</keyword>